<dbReference type="Gene3D" id="2.40.230.20">
    <property type="entry name" value="Nucleoside-specific channel-forming protein, Tsx-like"/>
    <property type="match status" value="1"/>
</dbReference>
<protein>
    <recommendedName>
        <fullName evidence="4">Nucleoside-specific outer membrane channel protein Tsx</fullName>
    </recommendedName>
</protein>
<feature type="chain" id="PRO_5046826302" description="Nucleoside-specific outer membrane channel protein Tsx" evidence="1">
    <location>
        <begin position="26"/>
        <end position="292"/>
    </location>
</feature>
<dbReference type="InterPro" id="IPR036777">
    <property type="entry name" value="Channel_Tsx-like_sf"/>
</dbReference>
<evidence type="ECO:0008006" key="4">
    <source>
        <dbReference type="Google" id="ProtNLM"/>
    </source>
</evidence>
<accession>A0ABU5DS36</accession>
<feature type="signal peptide" evidence="1">
    <location>
        <begin position="1"/>
        <end position="25"/>
    </location>
</feature>
<dbReference type="SUPFAM" id="SSF111364">
    <property type="entry name" value="Tsx-like channel"/>
    <property type="match status" value="1"/>
</dbReference>
<keyword evidence="1" id="KW-0732">Signal</keyword>
<proteinExistence type="predicted"/>
<keyword evidence="3" id="KW-1185">Reference proteome</keyword>
<evidence type="ECO:0000256" key="1">
    <source>
        <dbReference type="SAM" id="SignalP"/>
    </source>
</evidence>
<sequence length="292" mass="31487">MKPTKICLAALAALMALGLAATSHAADDAAPAPHAPPANWNDTSIGGRYSSDFYFPGSAEKVAQKIVFLNSVGGFKYGSYMFNVDFLKSDMNNPEANGSSGAQEVYSVGHVEWSFGKMLGHPVAFGPVRDVGFTTGYELSSKNDAFLSRARMLTLGPTLEFAVPRGFWNLTLGMRTENNHNGITHADVHYDSAWHVESAWMTPFNVGPVPMTFKGFAAITGPKGKDGFHVDTKTEVLTRMSVLFDVGSAWGSPRTVYIGPGYEYWHNMFGTPSSEAAGTKRSAAVLVGEVHF</sequence>
<organism evidence="2 3">
    <name type="scientific">Roseateles agri</name>
    <dbReference type="NCBI Taxonomy" id="3098619"/>
    <lineage>
        <taxon>Bacteria</taxon>
        <taxon>Pseudomonadati</taxon>
        <taxon>Pseudomonadota</taxon>
        <taxon>Betaproteobacteria</taxon>
        <taxon>Burkholderiales</taxon>
        <taxon>Sphaerotilaceae</taxon>
        <taxon>Roseateles</taxon>
    </lineage>
</organism>
<dbReference type="Proteomes" id="UP001285263">
    <property type="component" value="Unassembled WGS sequence"/>
</dbReference>
<reference evidence="2 3" key="1">
    <citation type="submission" date="2023-11" db="EMBL/GenBank/DDBJ databases">
        <title>Paucibacter sp. nov., isolated from fresh soil in Korea.</title>
        <authorList>
            <person name="Le N.T.T."/>
        </authorList>
    </citation>
    <scope>NUCLEOTIDE SEQUENCE [LARGE SCALE GENOMIC DNA]</scope>
    <source>
        <strain evidence="2 3">R3-3</strain>
    </source>
</reference>
<evidence type="ECO:0000313" key="2">
    <source>
        <dbReference type="EMBL" id="MDY0749138.1"/>
    </source>
</evidence>
<comment type="caution">
    <text evidence="2">The sequence shown here is derived from an EMBL/GenBank/DDBJ whole genome shotgun (WGS) entry which is preliminary data.</text>
</comment>
<name>A0ABU5DS36_9BURK</name>
<dbReference type="RefSeq" id="WP_320427105.1">
    <property type="nucleotide sequence ID" value="NZ_JAXCLA010000014.1"/>
</dbReference>
<evidence type="ECO:0000313" key="3">
    <source>
        <dbReference type="Proteomes" id="UP001285263"/>
    </source>
</evidence>
<gene>
    <name evidence="2" type="ORF">SNE35_31870</name>
</gene>
<dbReference type="EMBL" id="JAXCLA010000014">
    <property type="protein sequence ID" value="MDY0749138.1"/>
    <property type="molecule type" value="Genomic_DNA"/>
</dbReference>